<protein>
    <recommendedName>
        <fullName evidence="2">histidine kinase</fullName>
        <ecNumber evidence="2">2.7.13.3</ecNumber>
    </recommendedName>
</protein>
<keyword evidence="4" id="KW-0808">Transferase</keyword>
<dbReference type="Pfam" id="PF00512">
    <property type="entry name" value="HisKA"/>
    <property type="match status" value="1"/>
</dbReference>
<proteinExistence type="predicted"/>
<dbReference type="STRING" id="1817813.A2008_05075"/>
<keyword evidence="7" id="KW-0067">ATP-binding</keyword>
<dbReference type="Gene3D" id="3.30.565.10">
    <property type="entry name" value="Histidine kinase-like ATPase, C-terminal domain"/>
    <property type="match status" value="1"/>
</dbReference>
<comment type="caution">
    <text evidence="10">The sequence shown here is derived from an EMBL/GenBank/DDBJ whole genome shotgun (WGS) entry which is preliminary data.</text>
</comment>
<dbReference type="InterPro" id="IPR003594">
    <property type="entry name" value="HATPase_dom"/>
</dbReference>
<dbReference type="EC" id="2.7.13.3" evidence="2"/>
<dbReference type="PANTHER" id="PTHR43065">
    <property type="entry name" value="SENSOR HISTIDINE KINASE"/>
    <property type="match status" value="1"/>
</dbReference>
<dbReference type="CDD" id="cd00075">
    <property type="entry name" value="HATPase"/>
    <property type="match status" value="1"/>
</dbReference>
<evidence type="ECO:0000313" key="11">
    <source>
        <dbReference type="Proteomes" id="UP000178735"/>
    </source>
</evidence>
<evidence type="ECO:0000256" key="7">
    <source>
        <dbReference type="ARBA" id="ARBA00022840"/>
    </source>
</evidence>
<dbReference type="Pfam" id="PF02518">
    <property type="entry name" value="HATPase_c"/>
    <property type="match status" value="1"/>
</dbReference>
<evidence type="ECO:0000256" key="2">
    <source>
        <dbReference type="ARBA" id="ARBA00012438"/>
    </source>
</evidence>
<dbReference type="InterPro" id="IPR005467">
    <property type="entry name" value="His_kinase_dom"/>
</dbReference>
<dbReference type="InterPro" id="IPR003661">
    <property type="entry name" value="HisK_dim/P_dom"/>
</dbReference>
<evidence type="ECO:0000256" key="5">
    <source>
        <dbReference type="ARBA" id="ARBA00022741"/>
    </source>
</evidence>
<dbReference type="SMART" id="SM00387">
    <property type="entry name" value="HATPase_c"/>
    <property type="match status" value="1"/>
</dbReference>
<accession>A0A1F7WJW4</accession>
<dbReference type="CDD" id="cd00082">
    <property type="entry name" value="HisKA"/>
    <property type="match status" value="1"/>
</dbReference>
<dbReference type="EMBL" id="MGFH01000188">
    <property type="protein sequence ID" value="OGM03090.1"/>
    <property type="molecule type" value="Genomic_DNA"/>
</dbReference>
<evidence type="ECO:0000256" key="4">
    <source>
        <dbReference type="ARBA" id="ARBA00022679"/>
    </source>
</evidence>
<dbReference type="AlphaFoldDB" id="A0A1F7WJW4"/>
<organism evidence="10 11">
    <name type="scientific">Candidatus Wallbacteria bacterium GWC2_49_35</name>
    <dbReference type="NCBI Taxonomy" id="1817813"/>
    <lineage>
        <taxon>Bacteria</taxon>
        <taxon>Candidatus Walliibacteriota</taxon>
    </lineage>
</organism>
<dbReference type="InterPro" id="IPR004358">
    <property type="entry name" value="Sig_transdc_His_kin-like_C"/>
</dbReference>
<keyword evidence="8" id="KW-0902">Two-component regulatory system</keyword>
<dbReference type="PROSITE" id="PS50109">
    <property type="entry name" value="HIS_KIN"/>
    <property type="match status" value="1"/>
</dbReference>
<feature type="domain" description="Histidine kinase" evidence="9">
    <location>
        <begin position="585"/>
        <end position="823"/>
    </location>
</feature>
<dbReference type="GO" id="GO:0005524">
    <property type="term" value="F:ATP binding"/>
    <property type="evidence" value="ECO:0007669"/>
    <property type="project" value="UniProtKB-KW"/>
</dbReference>
<dbReference type="PRINTS" id="PR00344">
    <property type="entry name" value="BCTRLSENSOR"/>
</dbReference>
<evidence type="ECO:0000256" key="8">
    <source>
        <dbReference type="ARBA" id="ARBA00023012"/>
    </source>
</evidence>
<keyword evidence="3" id="KW-0597">Phosphoprotein</keyword>
<evidence type="ECO:0000256" key="6">
    <source>
        <dbReference type="ARBA" id="ARBA00022777"/>
    </source>
</evidence>
<dbReference type="PANTHER" id="PTHR43065:SF10">
    <property type="entry name" value="PEROXIDE STRESS-ACTIVATED HISTIDINE KINASE MAK3"/>
    <property type="match status" value="1"/>
</dbReference>
<dbReference type="SUPFAM" id="SSF47384">
    <property type="entry name" value="Homodimeric domain of signal transducing histidine kinase"/>
    <property type="match status" value="1"/>
</dbReference>
<evidence type="ECO:0000256" key="3">
    <source>
        <dbReference type="ARBA" id="ARBA00022553"/>
    </source>
</evidence>
<dbReference type="InterPro" id="IPR036097">
    <property type="entry name" value="HisK_dim/P_sf"/>
</dbReference>
<evidence type="ECO:0000259" key="9">
    <source>
        <dbReference type="PROSITE" id="PS50109"/>
    </source>
</evidence>
<dbReference type="Proteomes" id="UP000178735">
    <property type="component" value="Unassembled WGS sequence"/>
</dbReference>
<keyword evidence="6" id="KW-0418">Kinase</keyword>
<dbReference type="SMART" id="SM00388">
    <property type="entry name" value="HisKA"/>
    <property type="match status" value="1"/>
</dbReference>
<evidence type="ECO:0000313" key="10">
    <source>
        <dbReference type="EMBL" id="OGM03090.1"/>
    </source>
</evidence>
<dbReference type="GO" id="GO:0000155">
    <property type="term" value="F:phosphorelay sensor kinase activity"/>
    <property type="evidence" value="ECO:0007669"/>
    <property type="project" value="InterPro"/>
</dbReference>
<keyword evidence="5" id="KW-0547">Nucleotide-binding</keyword>
<dbReference type="Gene3D" id="1.10.287.130">
    <property type="match status" value="1"/>
</dbReference>
<dbReference type="SUPFAM" id="SSF55874">
    <property type="entry name" value="ATPase domain of HSP90 chaperone/DNA topoisomerase II/histidine kinase"/>
    <property type="match status" value="1"/>
</dbReference>
<comment type="catalytic activity">
    <reaction evidence="1">
        <text>ATP + protein L-histidine = ADP + protein N-phospho-L-histidine.</text>
        <dbReference type="EC" id="2.7.13.3"/>
    </reaction>
</comment>
<sequence>MPNINSFAERSADNDNNLPQLKPGAADIRALSHQLIVFELLKIFSIPMDVFALNRTILNEALAVAGGEFASIIHFDERSGGVKYIQKSNGAFEKKISVPRFYMKQKTSLVAEIKAGALKNERYEGYSHVLIAPFTFSDRVICILEIFYKNRLDEKKASETLRLISLFEKCAVLAIINSLIKARNYEIAGRSYNDNARGGEGFPEPGVALTRLTFASYVSIISELLFISCPCEFCSILWFDKKNVNYRIVAEKTIYQSGGEKILARYRDKSVKLVERAVGGMGVITPAPGEKSEAGAGAGSFGGCLAAPVMNFKQSSGGLALINKISKDAGETAEFSYNDQMTALILTNYLGDFYNNFVDTASLENKIRSLSIIYSVAGAGNNLFETAGFGRSVQKTLEEIARYLKIHSCALIYYDPDDKTLKTYSSLETDISKPAESLFAAVKMDFWSSPVKAGGAYGESGVGDGVIKLSEVNIFKAALDEFKAEFNAVAGPLPGGDFDVSLRPVSFHGRLCGYLIFMDACCGKESGCGFILDESGPETSEFMAAASNILISMIKARKNYLRLNELEKVAARMERLASIGEVAAGVAHEIRNPLGGISLFATSLASGFDADDSRRKWLNQIIDAVGRIGKIVANLLDFSREEIISKSVQNALYLINDSVSSVRNSAPPPGADIKCSFFRAPAGENGALIPIGGSEKIAINCDGEKIKQVFSNLAHNSLNAVISSAGDEKAAAGCEIDIIFSRGENVSETLIYFCDNGPGIPADIADKIFRPFFTSRSKGTGLGLAITQKIMEAHSGGIKLVKSNHFTARGKKYGAIFELRLPD</sequence>
<reference evidence="10 11" key="1">
    <citation type="journal article" date="2016" name="Nat. Commun.">
        <title>Thousands of microbial genomes shed light on interconnected biogeochemical processes in an aquifer system.</title>
        <authorList>
            <person name="Anantharaman K."/>
            <person name="Brown C.T."/>
            <person name="Hug L.A."/>
            <person name="Sharon I."/>
            <person name="Castelle C.J."/>
            <person name="Probst A.J."/>
            <person name="Thomas B.C."/>
            <person name="Singh A."/>
            <person name="Wilkins M.J."/>
            <person name="Karaoz U."/>
            <person name="Brodie E.L."/>
            <person name="Williams K.H."/>
            <person name="Hubbard S.S."/>
            <person name="Banfield J.F."/>
        </authorList>
    </citation>
    <scope>NUCLEOTIDE SEQUENCE [LARGE SCALE GENOMIC DNA]</scope>
</reference>
<name>A0A1F7WJW4_9BACT</name>
<gene>
    <name evidence="10" type="ORF">A2008_05075</name>
</gene>
<evidence type="ECO:0000256" key="1">
    <source>
        <dbReference type="ARBA" id="ARBA00000085"/>
    </source>
</evidence>
<dbReference type="InterPro" id="IPR036890">
    <property type="entry name" value="HATPase_C_sf"/>
</dbReference>